<gene>
    <name evidence="1" type="ORF">CG716_14705</name>
</gene>
<organism evidence="1 2">
    <name type="scientific">Mycolicibacterium sphagni</name>
    <dbReference type="NCBI Taxonomy" id="1786"/>
    <lineage>
        <taxon>Bacteria</taxon>
        <taxon>Bacillati</taxon>
        <taxon>Actinomycetota</taxon>
        <taxon>Actinomycetes</taxon>
        <taxon>Mycobacteriales</taxon>
        <taxon>Mycobacteriaceae</taxon>
        <taxon>Mycolicibacterium</taxon>
    </lineage>
</organism>
<sequence>MSRNSDAKKARRKKRQATRDVRWIPDEVKDNLDDVDVQLAQAVETFDEWLTARGWTFDAEFSTETLISWFYEPSAAAVVDEGREPVTRIWITAAGEDDDFPERVMAVLVGTGGEDDGKLYAVEPETLLAHIETVETYRPGNAVPVLS</sequence>
<accession>A0A255DSM6</accession>
<dbReference type="RefSeq" id="WP_094480791.1">
    <property type="nucleotide sequence ID" value="NZ_NOZR01000011.1"/>
</dbReference>
<proteinExistence type="predicted"/>
<name>A0A255DSM6_9MYCO</name>
<keyword evidence="2" id="KW-1185">Reference proteome</keyword>
<protein>
    <submittedName>
        <fullName evidence="1">Uncharacterized protein</fullName>
    </submittedName>
</protein>
<dbReference type="EMBL" id="NOZR01000011">
    <property type="protein sequence ID" value="OYN78653.1"/>
    <property type="molecule type" value="Genomic_DNA"/>
</dbReference>
<dbReference type="OrthoDB" id="4729167at2"/>
<dbReference type="Proteomes" id="UP000216063">
    <property type="component" value="Unassembled WGS sequence"/>
</dbReference>
<comment type="caution">
    <text evidence="1">The sequence shown here is derived from an EMBL/GenBank/DDBJ whole genome shotgun (WGS) entry which is preliminary data.</text>
</comment>
<evidence type="ECO:0000313" key="2">
    <source>
        <dbReference type="Proteomes" id="UP000216063"/>
    </source>
</evidence>
<evidence type="ECO:0000313" key="1">
    <source>
        <dbReference type="EMBL" id="OYN78653.1"/>
    </source>
</evidence>
<reference evidence="1 2" key="1">
    <citation type="submission" date="2017-07" db="EMBL/GenBank/DDBJ databases">
        <title>The new phylogeny of genus Mycobacterium.</title>
        <authorList>
            <person name="Tortoli E."/>
            <person name="Trovato A."/>
            <person name="Cirillo D.M."/>
        </authorList>
    </citation>
    <scope>NUCLEOTIDE SEQUENCE [LARGE SCALE GENOMIC DNA]</scope>
    <source>
        <strain evidence="1 2">ATCC 33027</strain>
    </source>
</reference>
<dbReference type="AlphaFoldDB" id="A0A255DSM6"/>